<dbReference type="Pfam" id="PF09250">
    <property type="entry name" value="Prim-Pol"/>
    <property type="match status" value="1"/>
</dbReference>
<dbReference type="Proteomes" id="UP000450000">
    <property type="component" value="Unassembled WGS sequence"/>
</dbReference>
<evidence type="ECO:0000313" key="3">
    <source>
        <dbReference type="EMBL" id="MQS18026.1"/>
    </source>
</evidence>
<feature type="compositionally biased region" description="Basic and acidic residues" evidence="1">
    <location>
        <begin position="232"/>
        <end position="242"/>
    </location>
</feature>
<evidence type="ECO:0000259" key="2">
    <source>
        <dbReference type="SMART" id="SM00943"/>
    </source>
</evidence>
<feature type="domain" description="DNA primase/polymerase bifunctional N-terminal" evidence="2">
    <location>
        <begin position="64"/>
        <end position="225"/>
    </location>
</feature>
<evidence type="ECO:0000256" key="1">
    <source>
        <dbReference type="SAM" id="MobiDB-lite"/>
    </source>
</evidence>
<keyword evidence="4" id="KW-1185">Reference proteome</keyword>
<dbReference type="OrthoDB" id="3218228at2"/>
<name>A0A6N7L1Z0_9ACTN</name>
<dbReference type="SMART" id="SM00943">
    <property type="entry name" value="Prim-Pol"/>
    <property type="match status" value="1"/>
</dbReference>
<comment type="caution">
    <text evidence="3">The sequence shown here is derived from an EMBL/GenBank/DDBJ whole genome shotgun (WGS) entry which is preliminary data.</text>
</comment>
<dbReference type="InterPro" id="IPR015330">
    <property type="entry name" value="DNA_primase/pol_bifunc_N"/>
</dbReference>
<dbReference type="EMBL" id="WBOF01000010">
    <property type="protein sequence ID" value="MQS18026.1"/>
    <property type="molecule type" value="Genomic_DNA"/>
</dbReference>
<reference evidence="3 4" key="1">
    <citation type="submission" date="2019-09" db="EMBL/GenBank/DDBJ databases">
        <title>Genome Sequences of Streptomyces kaniharaensis ATCC 21070.</title>
        <authorList>
            <person name="Zhu W."/>
            <person name="De Crecy-Lagard V."/>
            <person name="Richards N.G."/>
        </authorList>
    </citation>
    <scope>NUCLEOTIDE SEQUENCE [LARGE SCALE GENOMIC DNA]</scope>
    <source>
        <strain evidence="3 4">SF-557</strain>
    </source>
</reference>
<proteinExistence type="predicted"/>
<accession>A0A6N7L1Z0</accession>
<feature type="region of interest" description="Disordered" evidence="1">
    <location>
        <begin position="223"/>
        <end position="242"/>
    </location>
</feature>
<gene>
    <name evidence="3" type="ORF">F7Q99_39025</name>
</gene>
<organism evidence="3 4">
    <name type="scientific">Streptomyces kaniharaensis</name>
    <dbReference type="NCBI Taxonomy" id="212423"/>
    <lineage>
        <taxon>Bacteria</taxon>
        <taxon>Bacillati</taxon>
        <taxon>Actinomycetota</taxon>
        <taxon>Actinomycetes</taxon>
        <taxon>Kitasatosporales</taxon>
        <taxon>Streptomycetaceae</taxon>
        <taxon>Streptomyces</taxon>
    </lineage>
</organism>
<dbReference type="SUPFAM" id="SSF56747">
    <property type="entry name" value="Prim-pol domain"/>
    <property type="match status" value="1"/>
</dbReference>
<protein>
    <submittedName>
        <fullName evidence="3">Bifunctional DNA primase/polymerase</fullName>
    </submittedName>
</protein>
<evidence type="ECO:0000313" key="4">
    <source>
        <dbReference type="Proteomes" id="UP000450000"/>
    </source>
</evidence>
<dbReference type="AlphaFoldDB" id="A0A6N7L1Z0"/>
<dbReference type="CDD" id="cd04859">
    <property type="entry name" value="Prim_Pol"/>
    <property type="match status" value="1"/>
</dbReference>
<sequence length="242" mass="26346">MLWLRVRLRVHRLAARRVGARRRPHRPGRLPGLRRRMRREPLRGVLLLGRRRRGRSGVTTVAAAVDAVRRGLVVFKLPAGGRVPERGWHKRCLATPEAVERDWTGGANIGVACRAAGVVGLDLDVKDGSDGAATLHALCAWLGHDWPDTLTVRTPSGGQHLYFRAPTGRVIASTSGGRSGLGPGIDVRGPGLRCGGYLIGPGSVVNHTPYVITRDIPLQPLPGWLTDQLDPNGEKSREQQRL</sequence>